<dbReference type="Pfam" id="PF05168">
    <property type="entry name" value="HEPN"/>
    <property type="match status" value="1"/>
</dbReference>
<accession>A0ABZ1VQL9</accession>
<dbReference type="Proteomes" id="UP001432292">
    <property type="component" value="Chromosome"/>
</dbReference>
<sequence>MPVVTPADLLLLHISTSKSAAISAIPSGGGRYPFPVAQLMQQVVVDRLLLAGEHLRAGDHLLFSVQYRSAISRHYYAMYHAARAVVFAENRGDDYERHNVLPRNLPSNLPDQAARENELTDARLLRNQADYDAYPLNEIEWENDARTLAVTAANFLQSCESFASTNGYI</sequence>
<evidence type="ECO:0000313" key="2">
    <source>
        <dbReference type="EMBL" id="WUS25615.1"/>
    </source>
</evidence>
<proteinExistence type="predicted"/>
<protein>
    <submittedName>
        <fullName evidence="2">HEPN domain-containing protein</fullName>
    </submittedName>
</protein>
<name>A0ABZ1VQL9_9ACTN</name>
<reference evidence="2" key="1">
    <citation type="submission" date="2022-10" db="EMBL/GenBank/DDBJ databases">
        <title>The complete genomes of actinobacterial strains from the NBC collection.</title>
        <authorList>
            <person name="Joergensen T.S."/>
            <person name="Alvarez Arevalo M."/>
            <person name="Sterndorff E.B."/>
            <person name="Faurdal D."/>
            <person name="Vuksanovic O."/>
            <person name="Mourched A.-S."/>
            <person name="Charusanti P."/>
            <person name="Shaw S."/>
            <person name="Blin K."/>
            <person name="Weber T."/>
        </authorList>
    </citation>
    <scope>NUCLEOTIDE SEQUENCE</scope>
    <source>
        <strain evidence="2">NBC_01256</strain>
    </source>
</reference>
<organism evidence="2 3">
    <name type="scientific">Streptomyces caniferus</name>
    <dbReference type="NCBI Taxonomy" id="285557"/>
    <lineage>
        <taxon>Bacteria</taxon>
        <taxon>Bacillati</taxon>
        <taxon>Actinomycetota</taxon>
        <taxon>Actinomycetes</taxon>
        <taxon>Kitasatosporales</taxon>
        <taxon>Streptomycetaceae</taxon>
        <taxon>Streptomyces</taxon>
    </lineage>
</organism>
<dbReference type="RefSeq" id="WP_329128661.1">
    <property type="nucleotide sequence ID" value="NZ_CP108473.1"/>
</dbReference>
<evidence type="ECO:0000313" key="3">
    <source>
        <dbReference type="Proteomes" id="UP001432292"/>
    </source>
</evidence>
<keyword evidence="3" id="KW-1185">Reference proteome</keyword>
<feature type="domain" description="HEPN" evidence="1">
    <location>
        <begin position="51"/>
        <end position="160"/>
    </location>
</feature>
<evidence type="ECO:0000259" key="1">
    <source>
        <dbReference type="Pfam" id="PF05168"/>
    </source>
</evidence>
<gene>
    <name evidence="2" type="ORF">OG727_26925</name>
</gene>
<dbReference type="InterPro" id="IPR007842">
    <property type="entry name" value="HEPN_dom"/>
</dbReference>
<dbReference type="EMBL" id="CP108473">
    <property type="protein sequence ID" value="WUS25615.1"/>
    <property type="molecule type" value="Genomic_DNA"/>
</dbReference>
<dbReference type="Gene3D" id="1.20.120.330">
    <property type="entry name" value="Nucleotidyltransferases domain 2"/>
    <property type="match status" value="1"/>
</dbReference>